<name>A0A062Y2A8_9BACT</name>
<evidence type="ECO:0000313" key="6">
    <source>
        <dbReference type="EMBL" id="KDA54875.1"/>
    </source>
</evidence>
<dbReference type="EMBL" id="JMFG01000002">
    <property type="protein sequence ID" value="KDA54875.1"/>
    <property type="molecule type" value="Genomic_DNA"/>
</dbReference>
<evidence type="ECO:0000256" key="3">
    <source>
        <dbReference type="ARBA" id="ARBA00022801"/>
    </source>
</evidence>
<comment type="catalytic activity">
    <reaction evidence="1">
        <text>Hydrolyzes the link between N-acetylmuramoyl residues and L-amino acid residues in certain cell-wall glycopeptides.</text>
        <dbReference type="EC" id="3.5.1.28"/>
    </reaction>
</comment>
<protein>
    <recommendedName>
        <fullName evidence="2">N-acetylmuramoyl-L-alanine amidase</fullName>
        <ecNumber evidence="2">3.5.1.28</ecNumber>
    </recommendedName>
</protein>
<dbReference type="GO" id="GO:0009253">
    <property type="term" value="P:peptidoglycan catabolic process"/>
    <property type="evidence" value="ECO:0007669"/>
    <property type="project" value="InterPro"/>
</dbReference>
<dbReference type="GO" id="GO:0030288">
    <property type="term" value="C:outer membrane-bounded periplasmic space"/>
    <property type="evidence" value="ECO:0007669"/>
    <property type="project" value="TreeGrafter"/>
</dbReference>
<evidence type="ECO:0000256" key="4">
    <source>
        <dbReference type="SAM" id="SignalP"/>
    </source>
</evidence>
<dbReference type="SUPFAM" id="SSF53187">
    <property type="entry name" value="Zn-dependent exopeptidases"/>
    <property type="match status" value="1"/>
</dbReference>
<organism evidence="6 7">
    <name type="scientific">Thermoanaerobaculum aquaticum</name>
    <dbReference type="NCBI Taxonomy" id="1312852"/>
    <lineage>
        <taxon>Bacteria</taxon>
        <taxon>Pseudomonadati</taxon>
        <taxon>Acidobacteriota</taxon>
        <taxon>Thermoanaerobaculia</taxon>
        <taxon>Thermoanaerobaculales</taxon>
        <taxon>Thermoanaerobaculaceae</taxon>
        <taxon>Thermoanaerobaculum</taxon>
    </lineage>
</organism>
<evidence type="ECO:0000256" key="1">
    <source>
        <dbReference type="ARBA" id="ARBA00001561"/>
    </source>
</evidence>
<dbReference type="Pfam" id="PF01520">
    <property type="entry name" value="Amidase_3"/>
    <property type="match status" value="1"/>
</dbReference>
<sequence length="457" mass="47600">MKRLLVLGLSLLLGSGIAAFAVEVTAVSGSKVEIFSRGDLVDVLALLQVAGVKVGFSAASGSYVASTESHEVHFTPGGSLAVVDGELVSLPGPVRQLENHVVATVETAAAILKPLGFRLVGNARALSLLVAGQVPVLEASVLASGEAATLLLSGLPEKPRVVPEADGFRVVFSQPVQLASSPSGAGVFSGVQVQEKELRFFLASPWQLASSELLENPLRLSVRVVRQAATLAKPQARTQPLVVLDPGHGGEDEGAKGQGGLVEKNLTLVLSRLLAAQLQKAGVAVRLTREGDEAMALADRVALANRLQADCFVSIHANASPARGARGAETYFMSAEATDAEAAQAAARENAAAGDVQLILWELAHVANMEASSRLALELQTRLNQLSGIRDRGVKQAPFAVLTGTTMPAVLVEVGFLSNPEEEVRLSSPAEQERLAATLAEGILAFLRSRPAATPTP</sequence>
<dbReference type="SMART" id="SM00646">
    <property type="entry name" value="Ami_3"/>
    <property type="match status" value="1"/>
</dbReference>
<evidence type="ECO:0000256" key="2">
    <source>
        <dbReference type="ARBA" id="ARBA00011901"/>
    </source>
</evidence>
<feature type="domain" description="MurNAc-LAA" evidence="5">
    <location>
        <begin position="301"/>
        <end position="444"/>
    </location>
</feature>
<keyword evidence="4" id="KW-0732">Signal</keyword>
<dbReference type="Proteomes" id="UP000027284">
    <property type="component" value="Unassembled WGS sequence"/>
</dbReference>
<dbReference type="RefSeq" id="WP_152543826.1">
    <property type="nucleotide sequence ID" value="NZ_JMFG01000002.1"/>
</dbReference>
<proteinExistence type="predicted"/>
<evidence type="ECO:0000313" key="7">
    <source>
        <dbReference type="Proteomes" id="UP000027284"/>
    </source>
</evidence>
<dbReference type="Gene3D" id="3.40.630.40">
    <property type="entry name" value="Zn-dependent exopeptidases"/>
    <property type="match status" value="1"/>
</dbReference>
<reference evidence="6 7" key="1">
    <citation type="submission" date="2014-04" db="EMBL/GenBank/DDBJ databases">
        <title>The Genome Sequence of Thermoanaerobaculum aquaticum MP-01, The First Cultivated Group 23 Acidobacterium.</title>
        <authorList>
            <person name="Stamps B.W."/>
            <person name="Losey N.A."/>
            <person name="Lawson P.A."/>
            <person name="Stevenson B.S."/>
        </authorList>
    </citation>
    <scope>NUCLEOTIDE SEQUENCE [LARGE SCALE GENOMIC DNA]</scope>
    <source>
        <strain evidence="6 7">MP-01</strain>
    </source>
</reference>
<dbReference type="EC" id="3.5.1.28" evidence="2"/>
<comment type="caution">
    <text evidence="6">The sequence shown here is derived from an EMBL/GenBank/DDBJ whole genome shotgun (WGS) entry which is preliminary data.</text>
</comment>
<feature type="signal peptide" evidence="4">
    <location>
        <begin position="1"/>
        <end position="21"/>
    </location>
</feature>
<feature type="chain" id="PRO_5001620366" description="N-acetylmuramoyl-L-alanine amidase" evidence="4">
    <location>
        <begin position="22"/>
        <end position="457"/>
    </location>
</feature>
<keyword evidence="3" id="KW-0378">Hydrolase</keyword>
<dbReference type="PANTHER" id="PTHR30404:SF0">
    <property type="entry name" value="N-ACETYLMURAMOYL-L-ALANINE AMIDASE AMIC"/>
    <property type="match status" value="1"/>
</dbReference>
<dbReference type="InterPro" id="IPR050695">
    <property type="entry name" value="N-acetylmuramoyl_amidase_3"/>
</dbReference>
<dbReference type="AlphaFoldDB" id="A0A062Y2A8"/>
<accession>A0A062Y2A8</accession>
<keyword evidence="7" id="KW-1185">Reference proteome</keyword>
<dbReference type="STRING" id="1312852.EG19_03485"/>
<dbReference type="PANTHER" id="PTHR30404">
    <property type="entry name" value="N-ACETYLMURAMOYL-L-ALANINE AMIDASE"/>
    <property type="match status" value="1"/>
</dbReference>
<dbReference type="GO" id="GO:0008745">
    <property type="term" value="F:N-acetylmuramoyl-L-alanine amidase activity"/>
    <property type="evidence" value="ECO:0007669"/>
    <property type="project" value="UniProtKB-EC"/>
</dbReference>
<evidence type="ECO:0000259" key="5">
    <source>
        <dbReference type="SMART" id="SM00646"/>
    </source>
</evidence>
<gene>
    <name evidence="6" type="ORF">EG19_03485</name>
</gene>
<dbReference type="OrthoDB" id="9806267at2"/>
<dbReference type="InterPro" id="IPR002508">
    <property type="entry name" value="MurNAc-LAA_cat"/>
</dbReference>
<dbReference type="CDD" id="cd02696">
    <property type="entry name" value="MurNAc-LAA"/>
    <property type="match status" value="1"/>
</dbReference>